<evidence type="ECO:0000313" key="2">
    <source>
        <dbReference type="Proteomes" id="UP001602245"/>
    </source>
</evidence>
<proteinExistence type="predicted"/>
<sequence>MANDDAALRRSGEADSHDIKGTITRIFAEMTEIKVVTAVGKVEIVFEESGGRTKTKINTPDPPTDVLITIFDLVDGDVTNVISPGLQDNQALRDFHLQQVERSVRVLPEHFKALIDAAETILNRKW</sequence>
<dbReference type="EMBL" id="JBIAZU010000008">
    <property type="protein sequence ID" value="MFF5295911.1"/>
    <property type="molecule type" value="Genomic_DNA"/>
</dbReference>
<evidence type="ECO:0000313" key="1">
    <source>
        <dbReference type="EMBL" id="MFF5295911.1"/>
    </source>
</evidence>
<gene>
    <name evidence="1" type="ORF">ACFY35_41310</name>
</gene>
<dbReference type="Proteomes" id="UP001602245">
    <property type="component" value="Unassembled WGS sequence"/>
</dbReference>
<accession>A0ABW6WSU4</accession>
<dbReference type="RefSeq" id="WP_020516113.1">
    <property type="nucleotide sequence ID" value="NZ_JBIAZU010000008.1"/>
</dbReference>
<organism evidence="1 2">
    <name type="scientific">Paractinoplanes globisporus</name>
    <dbReference type="NCBI Taxonomy" id="113565"/>
    <lineage>
        <taxon>Bacteria</taxon>
        <taxon>Bacillati</taxon>
        <taxon>Actinomycetota</taxon>
        <taxon>Actinomycetes</taxon>
        <taxon>Micromonosporales</taxon>
        <taxon>Micromonosporaceae</taxon>
        <taxon>Paractinoplanes</taxon>
    </lineage>
</organism>
<reference evidence="1 2" key="1">
    <citation type="submission" date="2024-10" db="EMBL/GenBank/DDBJ databases">
        <title>The Natural Products Discovery Center: Release of the First 8490 Sequenced Strains for Exploring Actinobacteria Biosynthetic Diversity.</title>
        <authorList>
            <person name="Kalkreuter E."/>
            <person name="Kautsar S.A."/>
            <person name="Yang D."/>
            <person name="Bader C.D."/>
            <person name="Teijaro C.N."/>
            <person name="Fluegel L."/>
            <person name="Davis C.M."/>
            <person name="Simpson J.R."/>
            <person name="Lauterbach L."/>
            <person name="Steele A.D."/>
            <person name="Gui C."/>
            <person name="Meng S."/>
            <person name="Li G."/>
            <person name="Viehrig K."/>
            <person name="Ye F."/>
            <person name="Su P."/>
            <person name="Kiefer A.F."/>
            <person name="Nichols A."/>
            <person name="Cepeda A.J."/>
            <person name="Yan W."/>
            <person name="Fan B."/>
            <person name="Jiang Y."/>
            <person name="Adhikari A."/>
            <person name="Zheng C.-J."/>
            <person name="Schuster L."/>
            <person name="Cowan T.M."/>
            <person name="Smanski M.J."/>
            <person name="Chevrette M.G."/>
            <person name="De Carvalho L.P.S."/>
            <person name="Shen B."/>
        </authorList>
    </citation>
    <scope>NUCLEOTIDE SEQUENCE [LARGE SCALE GENOMIC DNA]</scope>
    <source>
        <strain evidence="1 2">NPDC000087</strain>
    </source>
</reference>
<name>A0ABW6WSU4_9ACTN</name>
<protein>
    <recommendedName>
        <fullName evidence="3">GSKIP domain-containing protein</fullName>
    </recommendedName>
</protein>
<comment type="caution">
    <text evidence="1">The sequence shown here is derived from an EMBL/GenBank/DDBJ whole genome shotgun (WGS) entry which is preliminary data.</text>
</comment>
<keyword evidence="2" id="KW-1185">Reference proteome</keyword>
<evidence type="ECO:0008006" key="3">
    <source>
        <dbReference type="Google" id="ProtNLM"/>
    </source>
</evidence>